<accession>A0A645JKC0</accession>
<gene>
    <name evidence="1" type="ORF">SDC9_211573</name>
</gene>
<organism evidence="1">
    <name type="scientific">bioreactor metagenome</name>
    <dbReference type="NCBI Taxonomy" id="1076179"/>
    <lineage>
        <taxon>unclassified sequences</taxon>
        <taxon>metagenomes</taxon>
        <taxon>ecological metagenomes</taxon>
    </lineage>
</organism>
<dbReference type="AlphaFoldDB" id="A0A645JKC0"/>
<dbReference type="EMBL" id="VSSQ01143736">
    <property type="protein sequence ID" value="MPN63807.1"/>
    <property type="molecule type" value="Genomic_DNA"/>
</dbReference>
<protein>
    <submittedName>
        <fullName evidence="1">Uncharacterized protein</fullName>
    </submittedName>
</protein>
<sequence>MQFVLGAFDLHQGALLHRSLLWSGEEFKLIGFGLSCRIGKQDPQLLAAAVLQGKAVTASAFHQRNPVFPT</sequence>
<reference evidence="1" key="1">
    <citation type="submission" date="2019-08" db="EMBL/GenBank/DDBJ databases">
        <authorList>
            <person name="Kucharzyk K."/>
            <person name="Murdoch R.W."/>
            <person name="Higgins S."/>
            <person name="Loffler F."/>
        </authorList>
    </citation>
    <scope>NUCLEOTIDE SEQUENCE</scope>
</reference>
<comment type="caution">
    <text evidence="1">The sequence shown here is derived from an EMBL/GenBank/DDBJ whole genome shotgun (WGS) entry which is preliminary data.</text>
</comment>
<proteinExistence type="predicted"/>
<evidence type="ECO:0000313" key="1">
    <source>
        <dbReference type="EMBL" id="MPN63807.1"/>
    </source>
</evidence>
<name>A0A645JKC0_9ZZZZ</name>